<accession>A0AAE6G3C4</accession>
<name>A0AAE6G3C4_MYXXA</name>
<gene>
    <name evidence="1" type="ORF">BHS09_26545</name>
</gene>
<organism evidence="1 2">
    <name type="scientific">Myxococcus xanthus</name>
    <dbReference type="NCBI Taxonomy" id="34"/>
    <lineage>
        <taxon>Bacteria</taxon>
        <taxon>Pseudomonadati</taxon>
        <taxon>Myxococcota</taxon>
        <taxon>Myxococcia</taxon>
        <taxon>Myxococcales</taxon>
        <taxon>Cystobacterineae</taxon>
        <taxon>Myxococcaceae</taxon>
        <taxon>Myxococcus</taxon>
    </lineage>
</organism>
<reference evidence="1 2" key="1">
    <citation type="journal article" date="2019" name="Science">
        <title>Social genes are selection hotspots in kin groups of a soil microbe.</title>
        <authorList>
            <person name="Wielgoss S."/>
            <person name="Wolfensberger R."/>
            <person name="Sun L."/>
            <person name="Fiegna F."/>
            <person name="Velicer G.J."/>
        </authorList>
    </citation>
    <scope>NUCLEOTIDE SEQUENCE [LARGE SCALE GENOMIC DNA]</scope>
    <source>
        <strain evidence="1 2">MC3.5.9c15</strain>
    </source>
</reference>
<evidence type="ECO:0000313" key="2">
    <source>
        <dbReference type="Proteomes" id="UP000320179"/>
    </source>
</evidence>
<protein>
    <submittedName>
        <fullName evidence="1">Uncharacterized protein</fullName>
    </submittedName>
</protein>
<proteinExistence type="predicted"/>
<sequence>MIFFSRFAMPGFVTPITYPDWMKDSMRFADVALQSGATADAFVAVVEFGAALFAVEDEPMPSRLRIA</sequence>
<dbReference type="Proteomes" id="UP000320179">
    <property type="component" value="Chromosome"/>
</dbReference>
<dbReference type="EMBL" id="CP017174">
    <property type="protein sequence ID" value="QDE70243.1"/>
    <property type="molecule type" value="Genomic_DNA"/>
</dbReference>
<dbReference type="AlphaFoldDB" id="A0AAE6G3C4"/>
<evidence type="ECO:0000313" key="1">
    <source>
        <dbReference type="EMBL" id="QDE70243.1"/>
    </source>
</evidence>